<dbReference type="Pfam" id="PF00250">
    <property type="entry name" value="Forkhead"/>
    <property type="match status" value="1"/>
</dbReference>
<dbReference type="SMART" id="SM00339">
    <property type="entry name" value="FH"/>
    <property type="match status" value="1"/>
</dbReference>
<keyword evidence="5" id="KW-0539">Nucleus</keyword>
<dbReference type="KEGG" id="cin:778614"/>
<keyword evidence="4" id="KW-0804">Transcription</keyword>
<dbReference type="InterPro" id="IPR036390">
    <property type="entry name" value="WH_DNA-bd_sf"/>
</dbReference>
<feature type="domain" description="Fork-head" evidence="7">
    <location>
        <begin position="501"/>
        <end position="591"/>
    </location>
</feature>
<dbReference type="CTD" id="778614"/>
<keyword evidence="10" id="KW-1185">Reference proteome</keyword>
<evidence type="ECO:0000313" key="8">
    <source>
        <dbReference type="EMBL" id="BAE06441.1"/>
    </source>
</evidence>
<dbReference type="Gene3D" id="1.10.10.10">
    <property type="entry name" value="Winged helix-like DNA-binding domain superfamily/Winged helix DNA-binding domain"/>
    <property type="match status" value="1"/>
</dbReference>
<reference evidence="8" key="2">
    <citation type="journal article" date="2003" name="Dev. Genes Evol.">
        <title>Genomewide surveys of developmentally relevant genes in Ciona intestinalis.</title>
        <authorList>
            <person name="Satou Y."/>
            <person name="Satoh N."/>
        </authorList>
    </citation>
    <scope>NUCLEOTIDE SEQUENCE</scope>
</reference>
<feature type="region of interest" description="Disordered" evidence="6">
    <location>
        <begin position="212"/>
        <end position="232"/>
    </location>
</feature>
<dbReference type="PANTHER" id="PTHR11829">
    <property type="entry name" value="FORKHEAD BOX PROTEIN"/>
    <property type="match status" value="1"/>
</dbReference>
<comment type="subcellular location">
    <subcellularLocation>
        <location evidence="1">Nucleus</location>
    </subcellularLocation>
</comment>
<dbReference type="CDD" id="cd20025">
    <property type="entry name" value="FH_FOXI"/>
    <property type="match status" value="1"/>
</dbReference>
<dbReference type="GO" id="GO:0030154">
    <property type="term" value="P:cell differentiation"/>
    <property type="evidence" value="ECO:0000318"/>
    <property type="project" value="GO_Central"/>
</dbReference>
<evidence type="ECO:0000256" key="3">
    <source>
        <dbReference type="ARBA" id="ARBA00023125"/>
    </source>
</evidence>
<dbReference type="OMA" id="VIHIRTN"/>
<evidence type="ECO:0000313" key="10">
    <source>
        <dbReference type="Proteomes" id="UP000008144"/>
    </source>
</evidence>
<dbReference type="HOGENOM" id="CLU_022716_0_0_1"/>
<dbReference type="GeneTree" id="ENSGT00940000161176"/>
<reference evidence="9" key="6">
    <citation type="submission" date="2025-05" db="UniProtKB">
        <authorList>
            <consortium name="Ensembl"/>
        </authorList>
    </citation>
    <scope>IDENTIFICATION</scope>
</reference>
<feature type="region of interest" description="Disordered" evidence="6">
    <location>
        <begin position="46"/>
        <end position="70"/>
    </location>
</feature>
<gene>
    <name evidence="8" type="primary">Ci-FoxI-a</name>
    <name evidence="9" type="synonym">foxi-a</name>
</gene>
<dbReference type="PRINTS" id="PR00053">
    <property type="entry name" value="FORKHEAD"/>
</dbReference>
<dbReference type="EMBL" id="EAAA01002694">
    <property type="status" value="NOT_ANNOTATED_CDS"/>
    <property type="molecule type" value="Genomic_DNA"/>
</dbReference>
<reference evidence="10" key="1">
    <citation type="journal article" date="2002" name="Science">
        <title>The draft genome of Ciona intestinalis: insights into chordate and vertebrate origins.</title>
        <authorList>
            <person name="Dehal P."/>
            <person name="Satou Y."/>
            <person name="Campbell R.K."/>
            <person name="Chapman J."/>
            <person name="Degnan B."/>
            <person name="De Tomaso A."/>
            <person name="Davidson B."/>
            <person name="Di Gregorio A."/>
            <person name="Gelpke M."/>
            <person name="Goodstein D.M."/>
            <person name="Harafuji N."/>
            <person name="Hastings K.E."/>
            <person name="Ho I."/>
            <person name="Hotta K."/>
            <person name="Huang W."/>
            <person name="Kawashima T."/>
            <person name="Lemaire P."/>
            <person name="Martinez D."/>
            <person name="Meinertzhagen I.A."/>
            <person name="Necula S."/>
            <person name="Nonaka M."/>
            <person name="Putnam N."/>
            <person name="Rash S."/>
            <person name="Saiga H."/>
            <person name="Satake M."/>
            <person name="Terry A."/>
            <person name="Yamada L."/>
            <person name="Wang H.G."/>
            <person name="Awazu S."/>
            <person name="Azumi K."/>
            <person name="Boore J."/>
            <person name="Branno M."/>
            <person name="Chin-Bow S."/>
            <person name="DeSantis R."/>
            <person name="Doyle S."/>
            <person name="Francino P."/>
            <person name="Keys D.N."/>
            <person name="Haga S."/>
            <person name="Hayashi H."/>
            <person name="Hino K."/>
            <person name="Imai K.S."/>
            <person name="Inaba K."/>
            <person name="Kano S."/>
            <person name="Kobayashi K."/>
            <person name="Kobayashi M."/>
            <person name="Lee B.I."/>
            <person name="Makabe K.W."/>
            <person name="Manohar C."/>
            <person name="Matassi G."/>
            <person name="Medina M."/>
            <person name="Mochizuki Y."/>
            <person name="Mount S."/>
            <person name="Morishita T."/>
            <person name="Miura S."/>
            <person name="Nakayama A."/>
            <person name="Nishizaka S."/>
            <person name="Nomoto H."/>
            <person name="Ohta F."/>
            <person name="Oishi K."/>
            <person name="Rigoutsos I."/>
            <person name="Sano M."/>
            <person name="Sasaki A."/>
            <person name="Sasakura Y."/>
            <person name="Shoguchi E."/>
            <person name="Shin-i T."/>
            <person name="Spagnuolo A."/>
            <person name="Stainier D."/>
            <person name="Suzuki M.M."/>
            <person name="Tassy O."/>
            <person name="Takatori N."/>
            <person name="Tokuoka M."/>
            <person name="Yagi K."/>
            <person name="Yoshizaki F."/>
            <person name="Wada S."/>
            <person name="Zhang C."/>
            <person name="Hyatt P.D."/>
            <person name="Larimer F."/>
            <person name="Detter C."/>
            <person name="Doggett N."/>
            <person name="Glavina T."/>
            <person name="Hawkins T."/>
            <person name="Richardson P."/>
            <person name="Lucas S."/>
            <person name="Kohara Y."/>
            <person name="Levine M."/>
            <person name="Satoh N."/>
            <person name="Rokhsar D.S."/>
        </authorList>
    </citation>
    <scope>NUCLEOTIDE SEQUENCE [LARGE SCALE GENOMIC DNA]</scope>
</reference>
<keyword evidence="2" id="KW-0805">Transcription regulation</keyword>
<dbReference type="FunFam" id="1.10.10.10:FF:000016">
    <property type="entry name" value="Forkhead box protein I1"/>
    <property type="match status" value="1"/>
</dbReference>
<protein>
    <submittedName>
        <fullName evidence="8 9">Transcription factor protein</fullName>
    </submittedName>
</protein>
<dbReference type="AlphaFoldDB" id="Q4H3I6"/>
<feature type="compositionally biased region" description="Low complexity" evidence="6">
    <location>
        <begin position="214"/>
        <end position="225"/>
    </location>
</feature>
<evidence type="ECO:0000256" key="4">
    <source>
        <dbReference type="ARBA" id="ARBA00023163"/>
    </source>
</evidence>
<dbReference type="InterPro" id="IPR018122">
    <property type="entry name" value="TF_fork_head_CS_1"/>
</dbReference>
<evidence type="ECO:0000256" key="1">
    <source>
        <dbReference type="ARBA" id="ARBA00004123"/>
    </source>
</evidence>
<reference evidence="9" key="5">
    <citation type="journal article" date="2008" name="Genome Biol.">
        <title>Improved genome assembly and evidence-based global gene model set for the chordate Ciona intestinalis: new insight into intron and operon populations.</title>
        <authorList>
            <person name="Satou Y."/>
            <person name="Mineta K."/>
            <person name="Ogasawara M."/>
            <person name="Sasakura Y."/>
            <person name="Shoguchi E."/>
            <person name="Ueno K."/>
            <person name="Yamada L."/>
            <person name="Matsumoto J."/>
            <person name="Wasserscheid J."/>
            <person name="Dewar K."/>
            <person name="Wiley G.B."/>
            <person name="Macmil S.L."/>
            <person name="Roe B.A."/>
            <person name="Zeller R.W."/>
            <person name="Hastings K.E."/>
            <person name="Lemaire P."/>
            <person name="Lindquist E."/>
            <person name="Endo T."/>
            <person name="Hotta K."/>
            <person name="Inaba K."/>
        </authorList>
    </citation>
    <scope>NUCLEOTIDE SEQUENCE [LARGE SCALE GENOMIC DNA]</scope>
    <source>
        <strain evidence="9">wild type</strain>
    </source>
</reference>
<dbReference type="OrthoDB" id="5954824at2759"/>
<dbReference type="Ensembl" id="ENSCINT00000014814.3">
    <property type="protein sequence ID" value="ENSCINP00000014814.3"/>
    <property type="gene ID" value="ENSCING00000007221.3"/>
</dbReference>
<reference evidence="8" key="3">
    <citation type="journal article" date="2004" name="Development">
        <title>Gene expression profiles of transcription factors and signaling molecules in the ascidian embryo: towards a comprehensive understanding of gene networks.</title>
        <authorList>
            <person name="Imai K.S."/>
            <person name="Hino K."/>
            <person name="Yagi K."/>
            <person name="Satoh N."/>
            <person name="Satou Y."/>
        </authorList>
    </citation>
    <scope>NUCLEOTIDE SEQUENCE</scope>
</reference>
<dbReference type="GeneID" id="778614"/>
<reference evidence="8" key="4">
    <citation type="submission" date="2005-04" db="EMBL/GenBank/DDBJ databases">
        <title>Expressed genes in Ciona intestinalis.</title>
        <authorList>
            <person name="Satou Y."/>
        </authorList>
    </citation>
    <scope>NUCLEOTIDE SEQUENCE</scope>
</reference>
<dbReference type="InterPro" id="IPR001766">
    <property type="entry name" value="Fork_head_dom"/>
</dbReference>
<evidence type="ECO:0000256" key="5">
    <source>
        <dbReference type="ARBA" id="ARBA00023242"/>
    </source>
</evidence>
<keyword evidence="3" id="KW-0238">DNA-binding</keyword>
<dbReference type="GO" id="GO:0009653">
    <property type="term" value="P:anatomical structure morphogenesis"/>
    <property type="evidence" value="ECO:0000318"/>
    <property type="project" value="GO_Central"/>
</dbReference>
<dbReference type="SUPFAM" id="SSF46785">
    <property type="entry name" value="Winged helix' DNA-binding domain"/>
    <property type="match status" value="1"/>
</dbReference>
<dbReference type="InterPro" id="IPR050211">
    <property type="entry name" value="FOX_domain-containing"/>
</dbReference>
<evidence type="ECO:0000259" key="7">
    <source>
        <dbReference type="SMART" id="SM00339"/>
    </source>
</evidence>
<proteinExistence type="evidence at transcript level"/>
<dbReference type="GO" id="GO:0000981">
    <property type="term" value="F:DNA-binding transcription factor activity, RNA polymerase II-specific"/>
    <property type="evidence" value="ECO:0000318"/>
    <property type="project" value="GO_Central"/>
</dbReference>
<accession>Q4H3I6</accession>
<dbReference type="GO" id="GO:0006357">
    <property type="term" value="P:regulation of transcription by RNA polymerase II"/>
    <property type="evidence" value="ECO:0000318"/>
    <property type="project" value="GO_Central"/>
</dbReference>
<dbReference type="RefSeq" id="NP_001071711.1">
    <property type="nucleotide sequence ID" value="NM_001078243.1"/>
</dbReference>
<sequence>MAEAIALYGTNVPITSKVNCDGPSATANTMKCKPTAYYGSPDLADTKKSVHRSSTQLVQGGGEAVSNNAQCGSRQRLNASSSFDVPAVYAVASSVAQSNSPSTVYDNMTNSDNFTPHKKATDCEVKAEFGINIVPNQRKSGSYSQEKHKNFAGSSKHDFAPLTTCKPSIDTFQPLGMQSNYFSSINSLHHYHDSPLNDHVGLDTEYMDMRRNSSHSMSSGRSNSSCGLTPTLASPEQDANYAQQCYPFHDHPSQQEPSLSPLMECIAALQGTSPAADLSEIPSPLGEYDLDYSLGKSDYDTKPYGSVWGNDGRYTDDSSQATFTSLSNYSANYTSGSQGLMPHSYSGPYSNENNSCQYASSNSYTEGIMQGPHRPYYNSKKTIATREAFRAVGTQDESELSSGIASKLPLLSYPGSTLGDDQYTGCPKQYGNSRGNGLLKAEAFESNCFSEPNVIFSNGDRLTPISHCQSVSPCGQAIAADDKIGADISHDGSSKDDSDTNNRPPYSYSALIALAIQSSPGKRMTLRQIYQYVVTYFPFYKNSKTGWRNSIRHNLSLNDCFKKVPRNENDPGKGNYWTLDPGSEKMFDNGNFRRRRRRRADMRDVTGLLQKAPEHMTVCVPVPSKVEISQSFEAKFLDMSSSNREHEYLSTSAPGSNDMMETDSESYPNVIHIRTNLLTTPTAHNATAQPQHTFKQESVGNYVDDYASAFPSQCQSSSQCKLNAEKDFTTLP</sequence>
<dbReference type="PANTHER" id="PTHR11829:SF384">
    <property type="entry name" value="FORK-HEAD DOMAIN-CONTAINING PROTEIN"/>
    <property type="match status" value="1"/>
</dbReference>
<dbReference type="Proteomes" id="UP000008144">
    <property type="component" value="Chromosome 8"/>
</dbReference>
<evidence type="ECO:0000256" key="6">
    <source>
        <dbReference type="SAM" id="MobiDB-lite"/>
    </source>
</evidence>
<dbReference type="GO" id="GO:0000978">
    <property type="term" value="F:RNA polymerase II cis-regulatory region sequence-specific DNA binding"/>
    <property type="evidence" value="ECO:0000318"/>
    <property type="project" value="GO_Central"/>
</dbReference>
<dbReference type="STRING" id="7719.ENSCINP00000014814"/>
<dbReference type="EMBL" id="AB210436">
    <property type="protein sequence ID" value="BAE06441.1"/>
    <property type="molecule type" value="mRNA"/>
</dbReference>
<dbReference type="GO" id="GO:0005634">
    <property type="term" value="C:nucleus"/>
    <property type="evidence" value="ECO:0007669"/>
    <property type="project" value="UniProtKB-SubCell"/>
</dbReference>
<name>Q4H3I6_CIOIN</name>
<dbReference type="InterPro" id="IPR030456">
    <property type="entry name" value="TF_fork_head_CS_2"/>
</dbReference>
<dbReference type="PROSITE" id="PS00658">
    <property type="entry name" value="FORK_HEAD_2"/>
    <property type="match status" value="1"/>
</dbReference>
<evidence type="ECO:0000313" key="9">
    <source>
        <dbReference type="Ensembl" id="ENSCINP00000014814.3"/>
    </source>
</evidence>
<dbReference type="PROSITE" id="PS00657">
    <property type="entry name" value="FORK_HEAD_1"/>
    <property type="match status" value="1"/>
</dbReference>
<organism evidence="8">
    <name type="scientific">Ciona intestinalis</name>
    <name type="common">Transparent sea squirt</name>
    <name type="synonym">Ascidia intestinalis</name>
    <dbReference type="NCBI Taxonomy" id="7719"/>
    <lineage>
        <taxon>Eukaryota</taxon>
        <taxon>Metazoa</taxon>
        <taxon>Chordata</taxon>
        <taxon>Tunicata</taxon>
        <taxon>Ascidiacea</taxon>
        <taxon>Phlebobranchia</taxon>
        <taxon>Cionidae</taxon>
        <taxon>Ciona</taxon>
    </lineage>
</organism>
<dbReference type="InterPro" id="IPR036388">
    <property type="entry name" value="WH-like_DNA-bd_sf"/>
</dbReference>
<accession>A0A1W2VRQ4</accession>
<evidence type="ECO:0000256" key="2">
    <source>
        <dbReference type="ARBA" id="ARBA00023015"/>
    </source>
</evidence>